<reference evidence="3 4" key="1">
    <citation type="submission" date="2019-01" db="EMBL/GenBank/DDBJ databases">
        <authorList>
            <person name="Ferrante I. M."/>
        </authorList>
    </citation>
    <scope>NUCLEOTIDE SEQUENCE [LARGE SCALE GENOMIC DNA]</scope>
    <source>
        <strain evidence="3 4">B856</strain>
    </source>
</reference>
<feature type="region of interest" description="Disordered" evidence="1">
    <location>
        <begin position="91"/>
        <end position="137"/>
    </location>
</feature>
<evidence type="ECO:0000313" key="3">
    <source>
        <dbReference type="EMBL" id="VEU40849.1"/>
    </source>
</evidence>
<keyword evidence="4" id="KW-1185">Reference proteome</keyword>
<evidence type="ECO:0000256" key="2">
    <source>
        <dbReference type="SAM" id="SignalP"/>
    </source>
</evidence>
<dbReference type="OrthoDB" id="42938at2759"/>
<protein>
    <submittedName>
        <fullName evidence="3">Uncharacterized protein</fullName>
    </submittedName>
</protein>
<evidence type="ECO:0000313" key="4">
    <source>
        <dbReference type="Proteomes" id="UP000291116"/>
    </source>
</evidence>
<sequence length="326" mass="36696">MGNGHNHRSLLWLLLLASPPQQATCLQQLLSEQVGNQYSRLTSTKWRVRLDVGLQPGTWMPRRYPGWAESGARLVVDADIEFTDDLLPRTVPGEPLVGPRDQTGVLRVNHLGKDSGTTRRGRDRDSDQKPYNPSTFVSEKGTQTVRFTDGGWCIKRPTADVKNAEGGRVQPGGILGFWLDCESGATRRDVEILPKTRIFFTTGVWDDPAGLQALEDEYRVALSDLEEIEDRTRETRRDEGPSKNLLERFREFRTMFQDADAYDKLRLRKEELERRSPPRSSAVAKNGVKMAPNGSLVIKGGDPNRPDWLPTAEYLIFGTFSTKALS</sequence>
<dbReference type="AlphaFoldDB" id="A0A448ZFL7"/>
<name>A0A448ZFL7_9STRA</name>
<feature type="chain" id="PRO_5019149700" evidence="2">
    <location>
        <begin position="26"/>
        <end position="326"/>
    </location>
</feature>
<proteinExistence type="predicted"/>
<feature type="signal peptide" evidence="2">
    <location>
        <begin position="1"/>
        <end position="25"/>
    </location>
</feature>
<evidence type="ECO:0000256" key="1">
    <source>
        <dbReference type="SAM" id="MobiDB-lite"/>
    </source>
</evidence>
<keyword evidence="2" id="KW-0732">Signal</keyword>
<organism evidence="3 4">
    <name type="scientific">Pseudo-nitzschia multistriata</name>
    <dbReference type="NCBI Taxonomy" id="183589"/>
    <lineage>
        <taxon>Eukaryota</taxon>
        <taxon>Sar</taxon>
        <taxon>Stramenopiles</taxon>
        <taxon>Ochrophyta</taxon>
        <taxon>Bacillariophyta</taxon>
        <taxon>Bacillariophyceae</taxon>
        <taxon>Bacillariophycidae</taxon>
        <taxon>Bacillariales</taxon>
        <taxon>Bacillariaceae</taxon>
        <taxon>Pseudo-nitzschia</taxon>
    </lineage>
</organism>
<dbReference type="Proteomes" id="UP000291116">
    <property type="component" value="Unassembled WGS sequence"/>
</dbReference>
<dbReference type="EMBL" id="CAACVS010000313">
    <property type="protein sequence ID" value="VEU40849.1"/>
    <property type="molecule type" value="Genomic_DNA"/>
</dbReference>
<feature type="compositionally biased region" description="Basic and acidic residues" evidence="1">
    <location>
        <begin position="111"/>
        <end position="128"/>
    </location>
</feature>
<gene>
    <name evidence="3" type="ORF">PSNMU_V1.4_AUG-EV-PASAV3_0077610</name>
</gene>
<accession>A0A448ZFL7</accession>